<feature type="domain" description="Galactosyltransferase C-terminal" evidence="3">
    <location>
        <begin position="55"/>
        <end position="114"/>
    </location>
</feature>
<keyword evidence="5" id="KW-1185">Reference proteome</keyword>
<evidence type="ECO:0000259" key="3">
    <source>
        <dbReference type="Pfam" id="PF02709"/>
    </source>
</evidence>
<dbReference type="Gene3D" id="3.90.550.10">
    <property type="entry name" value="Spore Coat Polysaccharide Biosynthesis Protein SpsA, Chain A"/>
    <property type="match status" value="1"/>
</dbReference>
<dbReference type="EMBL" id="JBJKFK010000165">
    <property type="protein sequence ID" value="KAL3319158.1"/>
    <property type="molecule type" value="Genomic_DNA"/>
</dbReference>
<accession>A0ABD2QHY2</accession>
<dbReference type="AlphaFoldDB" id="A0ABD2QHY2"/>
<evidence type="ECO:0000313" key="4">
    <source>
        <dbReference type="EMBL" id="KAL3319158.1"/>
    </source>
</evidence>
<organism evidence="4 5">
    <name type="scientific">Cichlidogyrus casuarinus</name>
    <dbReference type="NCBI Taxonomy" id="1844966"/>
    <lineage>
        <taxon>Eukaryota</taxon>
        <taxon>Metazoa</taxon>
        <taxon>Spiralia</taxon>
        <taxon>Lophotrochozoa</taxon>
        <taxon>Platyhelminthes</taxon>
        <taxon>Monogenea</taxon>
        <taxon>Monopisthocotylea</taxon>
        <taxon>Dactylogyridea</taxon>
        <taxon>Ancyrocephalidae</taxon>
        <taxon>Cichlidogyrus</taxon>
    </lineage>
</organism>
<sequence length="217" mass="24781">MFHLEVPVIDQIDEFDSTYTRGSPELMGDIVSYDLTFRWRLEDHLNVTNVKTPVLSGAAFAVKKEPFFRFGAFDPGMDIWGGENIELSFRAWLCGGSIEIVPESHIGHIFKSTHTYTFPAGKYKTVLKNLKRVALVWFLHNASHEKALEHLSNFYQALPQASLYQSGDLAERRLLLKQLNCSSFDYFFERSGSRLIQQSPVDAQARRKALFDIDAVD</sequence>
<keyword evidence="2" id="KW-1015">Disulfide bond</keyword>
<gene>
    <name evidence="4" type="ORF">Ciccas_002170</name>
</gene>
<keyword evidence="1" id="KW-0808">Transferase</keyword>
<dbReference type="PANTHER" id="PTHR11675">
    <property type="entry name" value="N-ACETYLGALACTOSAMINYLTRANSFERASE"/>
    <property type="match status" value="1"/>
</dbReference>
<dbReference type="GO" id="GO:0016740">
    <property type="term" value="F:transferase activity"/>
    <property type="evidence" value="ECO:0007669"/>
    <property type="project" value="UniProtKB-KW"/>
</dbReference>
<dbReference type="InterPro" id="IPR027791">
    <property type="entry name" value="Galactosyl_T_C"/>
</dbReference>
<dbReference type="SUPFAM" id="SSF53448">
    <property type="entry name" value="Nucleotide-diphospho-sugar transferases"/>
    <property type="match status" value="1"/>
</dbReference>
<dbReference type="InterPro" id="IPR029044">
    <property type="entry name" value="Nucleotide-diphossugar_trans"/>
</dbReference>
<proteinExistence type="predicted"/>
<name>A0ABD2QHY2_9PLAT</name>
<protein>
    <recommendedName>
        <fullName evidence="3">Galactosyltransferase C-terminal domain-containing protein</fullName>
    </recommendedName>
</protein>
<evidence type="ECO:0000256" key="1">
    <source>
        <dbReference type="ARBA" id="ARBA00022679"/>
    </source>
</evidence>
<dbReference type="Proteomes" id="UP001626550">
    <property type="component" value="Unassembled WGS sequence"/>
</dbReference>
<dbReference type="PANTHER" id="PTHR11675:SF126">
    <property type="entry name" value="RICIN B LECTIN DOMAIN-CONTAINING PROTEIN"/>
    <property type="match status" value="1"/>
</dbReference>
<evidence type="ECO:0000313" key="5">
    <source>
        <dbReference type="Proteomes" id="UP001626550"/>
    </source>
</evidence>
<evidence type="ECO:0000256" key="2">
    <source>
        <dbReference type="ARBA" id="ARBA00023157"/>
    </source>
</evidence>
<comment type="caution">
    <text evidence="4">The sequence shown here is derived from an EMBL/GenBank/DDBJ whole genome shotgun (WGS) entry which is preliminary data.</text>
</comment>
<reference evidence="4 5" key="1">
    <citation type="submission" date="2024-11" db="EMBL/GenBank/DDBJ databases">
        <title>Adaptive evolution of stress response genes in parasites aligns with host niche diversity.</title>
        <authorList>
            <person name="Hahn C."/>
            <person name="Resl P."/>
        </authorList>
    </citation>
    <scope>NUCLEOTIDE SEQUENCE [LARGE SCALE GENOMIC DNA]</scope>
    <source>
        <strain evidence="4">EGGRZ-B1_66</strain>
        <tissue evidence="4">Body</tissue>
    </source>
</reference>
<dbReference type="Pfam" id="PF02709">
    <property type="entry name" value="Glyco_transf_7C"/>
    <property type="match status" value="1"/>
</dbReference>